<dbReference type="PROSITE" id="PS50808">
    <property type="entry name" value="ZF_BED"/>
    <property type="match status" value="1"/>
</dbReference>
<dbReference type="SUPFAM" id="SSF53098">
    <property type="entry name" value="Ribonuclease H-like"/>
    <property type="match status" value="1"/>
</dbReference>
<evidence type="ECO:0000256" key="3">
    <source>
        <dbReference type="ARBA" id="ARBA00022723"/>
    </source>
</evidence>
<gene>
    <name evidence="13" type="ORF">URODEC1_LOCUS106466</name>
</gene>
<dbReference type="Pfam" id="PF14372">
    <property type="entry name" value="hAT-like_RNase-H"/>
    <property type="match status" value="1"/>
</dbReference>
<feature type="domain" description="BED-type" evidence="12">
    <location>
        <begin position="195"/>
        <end position="250"/>
    </location>
</feature>
<name>A0ABC9FLV2_9POAL</name>
<keyword evidence="6" id="KW-0805">Transcription regulation</keyword>
<dbReference type="EMBL" id="OZ075116">
    <property type="protein sequence ID" value="CAL5077024.1"/>
    <property type="molecule type" value="Genomic_DNA"/>
</dbReference>
<evidence type="ECO:0000256" key="4">
    <source>
        <dbReference type="ARBA" id="ARBA00022771"/>
    </source>
</evidence>
<feature type="region of interest" description="Disordered" evidence="11">
    <location>
        <begin position="1"/>
        <end position="123"/>
    </location>
</feature>
<dbReference type="InterPro" id="IPR008906">
    <property type="entry name" value="HATC_C_dom"/>
</dbReference>
<evidence type="ECO:0000256" key="1">
    <source>
        <dbReference type="ARBA" id="ARBA00004123"/>
    </source>
</evidence>
<evidence type="ECO:0000313" key="13">
    <source>
        <dbReference type="EMBL" id="CAL5077024.1"/>
    </source>
</evidence>
<dbReference type="InterPro" id="IPR052035">
    <property type="entry name" value="ZnF_BED_domain_contain"/>
</dbReference>
<feature type="region of interest" description="Disordered" evidence="11">
    <location>
        <begin position="154"/>
        <end position="195"/>
    </location>
</feature>
<dbReference type="AlphaFoldDB" id="A0ABC9FLV2"/>
<feature type="compositionally biased region" description="Polar residues" evidence="11">
    <location>
        <begin position="87"/>
        <end position="100"/>
    </location>
</feature>
<evidence type="ECO:0000256" key="8">
    <source>
        <dbReference type="ARBA" id="ARBA00023163"/>
    </source>
</evidence>
<protein>
    <recommendedName>
        <fullName evidence="12">BED-type domain-containing protein</fullName>
    </recommendedName>
</protein>
<evidence type="ECO:0000256" key="10">
    <source>
        <dbReference type="PROSITE-ProRule" id="PRU00027"/>
    </source>
</evidence>
<dbReference type="GO" id="GO:0005634">
    <property type="term" value="C:nucleus"/>
    <property type="evidence" value="ECO:0007669"/>
    <property type="project" value="UniProtKB-SubCell"/>
</dbReference>
<dbReference type="InterPro" id="IPR012337">
    <property type="entry name" value="RNaseH-like_sf"/>
</dbReference>
<keyword evidence="14" id="KW-1185">Reference proteome</keyword>
<sequence length="842" mass="96041">MQTTKKMQDMASSGKEKEKDMASSTAPSLAFDADGDIAPSSIHTPRAPPHQEVSKLSQHKQKRSAVMPTQQLQEVGGPSSSKKKRSAVSNLHSTVKQVKSPTAKKDIHVKRVKSPTAKKRVRSPLAGMQVRTPVLTSSPMMRLLVSPVVVGARSPAQPSHHVQRSPSRSPPPQNIHDNTSNDITATSTKGSKPRRLRSAIWKDVEPIYESGKLIRGRCIHCNEIFPAARNSGTSHIKRHLDICEERAKVHNMIENLQSTGPTEAAALADWRFDAQRTRGELVRMIVLHELPFSFVEYDGFIRYSASLNPVFKLVGRTTIKMDCMEVFKNHRLALRDMLKDCNSRVSLTADAWTSKGNIGYFCITCHYIDDKWKVQKKIIRFCYIKTPHDASNLYNVMLKSIRYYNIEDKLFSVTLDNAAANTTMVNSLCEHLFTRQLLPSVDLFHVRCAAHVLNLIVKDGLQTLEGVIDNVRESVKYVKASQSRKEKFEEIIAELGISCKKRPSLDVPTRWNSTYLMLKSALPLRVAFHELKKQDLNYNNCPLPIEWDKAKVVCKLLKVFKRGTKVVSGSTYPTSNLYFHQIWKVREALEEGAFDTNATITSMVKEMQKKFDKYWKISYLPNCIPVVLDPRFKFGFVDFRLRQAFGDDADFHINRVDTALSDLFSAYSSPTEDTSDQQSGTSSRQDCLWSDWSHHLSVQRKQGTNELDRYLQDDLFPCDEDDFDILHWWKMHSPMYPTLARIACDLLAVPASTVPSESAFSTSSRVISDYRCSLSIDTVEALMCLQDWFHRIHTSCQVQIWMVMTRILTYEFLVLNLKRRCFLLFLMVVESLDLEDTFFLLF</sequence>
<keyword evidence="4 10" id="KW-0863">Zinc-finger</keyword>
<evidence type="ECO:0000256" key="5">
    <source>
        <dbReference type="ARBA" id="ARBA00022833"/>
    </source>
</evidence>
<feature type="compositionally biased region" description="Basic residues" evidence="11">
    <location>
        <begin position="107"/>
        <end position="122"/>
    </location>
</feature>
<keyword evidence="3" id="KW-0479">Metal-binding</keyword>
<evidence type="ECO:0000256" key="9">
    <source>
        <dbReference type="ARBA" id="ARBA00023242"/>
    </source>
</evidence>
<dbReference type="Pfam" id="PF05699">
    <property type="entry name" value="Dimer_Tnp_hAT"/>
    <property type="match status" value="1"/>
</dbReference>
<keyword evidence="5" id="KW-0862">Zinc</keyword>
<dbReference type="PANTHER" id="PTHR46481:SF10">
    <property type="entry name" value="ZINC FINGER BED DOMAIN-CONTAINING PROTEIN 39"/>
    <property type="match status" value="1"/>
</dbReference>
<reference evidence="14" key="1">
    <citation type="submission" date="2024-06" db="EMBL/GenBank/DDBJ databases">
        <authorList>
            <person name="Ryan C."/>
        </authorList>
    </citation>
    <scope>NUCLEOTIDE SEQUENCE [LARGE SCALE GENOMIC DNA]</scope>
</reference>
<evidence type="ECO:0000313" key="14">
    <source>
        <dbReference type="Proteomes" id="UP001497457"/>
    </source>
</evidence>
<accession>A0ABC9FLV2</accession>
<reference evidence="13 14" key="2">
    <citation type="submission" date="2024-10" db="EMBL/GenBank/DDBJ databases">
        <authorList>
            <person name="Ryan C."/>
        </authorList>
    </citation>
    <scope>NUCLEOTIDE SEQUENCE [LARGE SCALE GENOMIC DNA]</scope>
</reference>
<dbReference type="GO" id="GO:0008270">
    <property type="term" value="F:zinc ion binding"/>
    <property type="evidence" value="ECO:0007669"/>
    <property type="project" value="UniProtKB-KW"/>
</dbReference>
<feature type="compositionally biased region" description="Low complexity" evidence="11">
    <location>
        <begin position="158"/>
        <end position="167"/>
    </location>
</feature>
<organism evidence="13 14">
    <name type="scientific">Urochloa decumbens</name>
    <dbReference type="NCBI Taxonomy" id="240449"/>
    <lineage>
        <taxon>Eukaryota</taxon>
        <taxon>Viridiplantae</taxon>
        <taxon>Streptophyta</taxon>
        <taxon>Embryophyta</taxon>
        <taxon>Tracheophyta</taxon>
        <taxon>Spermatophyta</taxon>
        <taxon>Magnoliopsida</taxon>
        <taxon>Liliopsida</taxon>
        <taxon>Poales</taxon>
        <taxon>Poaceae</taxon>
        <taxon>PACMAD clade</taxon>
        <taxon>Panicoideae</taxon>
        <taxon>Panicodae</taxon>
        <taxon>Paniceae</taxon>
        <taxon>Melinidinae</taxon>
        <taxon>Urochloa</taxon>
    </lineage>
</organism>
<comment type="subcellular location">
    <subcellularLocation>
        <location evidence="1">Nucleus</location>
    </subcellularLocation>
</comment>
<dbReference type="Proteomes" id="UP001497457">
    <property type="component" value="Chromosome 6rd"/>
</dbReference>
<evidence type="ECO:0000256" key="6">
    <source>
        <dbReference type="ARBA" id="ARBA00023015"/>
    </source>
</evidence>
<evidence type="ECO:0000256" key="11">
    <source>
        <dbReference type="SAM" id="MobiDB-lite"/>
    </source>
</evidence>
<dbReference type="PANTHER" id="PTHR46481">
    <property type="entry name" value="ZINC FINGER BED DOMAIN-CONTAINING PROTEIN 4"/>
    <property type="match status" value="1"/>
</dbReference>
<keyword evidence="8" id="KW-0804">Transcription</keyword>
<dbReference type="InterPro" id="IPR025525">
    <property type="entry name" value="hAT-like_transposase_RNase-H"/>
</dbReference>
<dbReference type="GO" id="GO:0003677">
    <property type="term" value="F:DNA binding"/>
    <property type="evidence" value="ECO:0007669"/>
    <property type="project" value="UniProtKB-KW"/>
</dbReference>
<dbReference type="InterPro" id="IPR003656">
    <property type="entry name" value="Znf_BED"/>
</dbReference>
<evidence type="ECO:0000259" key="12">
    <source>
        <dbReference type="PROSITE" id="PS50808"/>
    </source>
</evidence>
<evidence type="ECO:0000256" key="2">
    <source>
        <dbReference type="ARBA" id="ARBA00011738"/>
    </source>
</evidence>
<keyword evidence="9" id="KW-0539">Nucleus</keyword>
<proteinExistence type="predicted"/>
<evidence type="ECO:0000256" key="7">
    <source>
        <dbReference type="ARBA" id="ARBA00023125"/>
    </source>
</evidence>
<comment type="subunit">
    <text evidence="2">Homodimer.</text>
</comment>
<dbReference type="SMART" id="SM00614">
    <property type="entry name" value="ZnF_BED"/>
    <property type="match status" value="1"/>
</dbReference>
<keyword evidence="7" id="KW-0238">DNA-binding</keyword>
<feature type="compositionally biased region" description="Polar residues" evidence="11">
    <location>
        <begin position="175"/>
        <end position="190"/>
    </location>
</feature>